<name>A0A2T5G096_9SPHN</name>
<evidence type="ECO:0000259" key="2">
    <source>
        <dbReference type="Pfam" id="PF17289"/>
    </source>
</evidence>
<dbReference type="NCBIfam" id="TIGR01630">
    <property type="entry name" value="psiM2_ORF9"/>
    <property type="match status" value="1"/>
</dbReference>
<feature type="domain" description="Terminase large subunit gp17-like C-terminal" evidence="2">
    <location>
        <begin position="273"/>
        <end position="428"/>
    </location>
</feature>
<dbReference type="OrthoDB" id="9771580at2"/>
<comment type="caution">
    <text evidence="3">The sequence shown here is derived from an EMBL/GenBank/DDBJ whole genome shotgun (WGS) entry which is preliminary data.</text>
</comment>
<gene>
    <name evidence="3" type="ORF">CLG96_05350</name>
</gene>
<protein>
    <submittedName>
        <fullName evidence="3">Terminase</fullName>
    </submittedName>
</protein>
<reference evidence="3 4" key="1">
    <citation type="submission" date="2017-09" db="EMBL/GenBank/DDBJ databases">
        <title>Sphingomonas panjinensis sp.nov., isolated from oil-contaminated soil.</title>
        <authorList>
            <person name="Wang L."/>
            <person name="Chen L."/>
        </authorList>
    </citation>
    <scope>NUCLEOTIDE SEQUENCE [LARGE SCALE GENOMIC DNA]</scope>
    <source>
        <strain evidence="3 4">FW-11</strain>
    </source>
</reference>
<evidence type="ECO:0000256" key="1">
    <source>
        <dbReference type="ARBA" id="ARBA00022612"/>
    </source>
</evidence>
<organism evidence="3 4">
    <name type="scientific">Sphingomonas oleivorans</name>
    <dbReference type="NCBI Taxonomy" id="1735121"/>
    <lineage>
        <taxon>Bacteria</taxon>
        <taxon>Pseudomonadati</taxon>
        <taxon>Pseudomonadota</taxon>
        <taxon>Alphaproteobacteria</taxon>
        <taxon>Sphingomonadales</taxon>
        <taxon>Sphingomonadaceae</taxon>
        <taxon>Sphingomonas</taxon>
    </lineage>
</organism>
<accession>A0A2T5G096</accession>
<keyword evidence="4" id="KW-1185">Reference proteome</keyword>
<dbReference type="AlphaFoldDB" id="A0A2T5G096"/>
<dbReference type="InterPro" id="IPR006517">
    <property type="entry name" value="Phage_terminase_lsu-like_C"/>
</dbReference>
<keyword evidence="1" id="KW-1188">Viral release from host cell</keyword>
<dbReference type="Pfam" id="PF17289">
    <property type="entry name" value="Terminase_6C"/>
    <property type="match status" value="1"/>
</dbReference>
<proteinExistence type="predicted"/>
<sequence>MCEHLEAVTAGQISRLLINVPPGTSKSTVTGVFWPMWEWGPRNMPSMRYIGVAHEQNLGIRDNLKCRRLASSPWYQRLWGDRVAMTRDQNEKLNFENKATGFRQVATPGNITGRRGDRIILDDPLSAENANSEAERERVNLWFRESLPTRLNNPDRSAIVIVMQRLHERDLSGLILSERLGYEHLMLPMRYEPERTCVTMLGAADWRSAPGELLFPERFPAKVVDELERVMGAYATAGQHQQRPAPREGGLFKRAWFQPIGAIPAGARRTVRAWDLAATRKASGNDPDWTVGIRISRGNDGLFIIEGVHRFRGSPMEVDAAIRGMAALDGTSVTIRLTQDPGQAGKAQADTFLRALAGYTVLIEPATGDKATRATPAAVQAEAGNVRILASGEADRDAWIGPFLDEISLFPAGAHDDQVDAFADAVNALALGSTYSLANL</sequence>
<evidence type="ECO:0000313" key="3">
    <source>
        <dbReference type="EMBL" id="PTQ12383.1"/>
    </source>
</evidence>
<dbReference type="EMBL" id="NWBU01000005">
    <property type="protein sequence ID" value="PTQ12383.1"/>
    <property type="molecule type" value="Genomic_DNA"/>
</dbReference>
<evidence type="ECO:0000313" key="4">
    <source>
        <dbReference type="Proteomes" id="UP000244162"/>
    </source>
</evidence>
<dbReference type="InterPro" id="IPR035421">
    <property type="entry name" value="Terminase_6C"/>
</dbReference>
<dbReference type="Proteomes" id="UP000244162">
    <property type="component" value="Unassembled WGS sequence"/>
</dbReference>